<accession>A0ABP4YQT5</accession>
<evidence type="ECO:0000256" key="4">
    <source>
        <dbReference type="RuleBase" id="RU000363"/>
    </source>
</evidence>
<proteinExistence type="inferred from homology"/>
<dbReference type="PANTHER" id="PTHR43391">
    <property type="entry name" value="RETINOL DEHYDROGENASE-RELATED"/>
    <property type="match status" value="1"/>
</dbReference>
<dbReference type="InterPro" id="IPR002347">
    <property type="entry name" value="SDR_fam"/>
</dbReference>
<organism evidence="5 6">
    <name type="scientific">Luedemannella flava</name>
    <dbReference type="NCBI Taxonomy" id="349316"/>
    <lineage>
        <taxon>Bacteria</taxon>
        <taxon>Bacillati</taxon>
        <taxon>Actinomycetota</taxon>
        <taxon>Actinomycetes</taxon>
        <taxon>Micromonosporales</taxon>
        <taxon>Micromonosporaceae</taxon>
        <taxon>Luedemannella</taxon>
    </lineage>
</organism>
<reference evidence="6" key="1">
    <citation type="journal article" date="2019" name="Int. J. Syst. Evol. Microbiol.">
        <title>The Global Catalogue of Microorganisms (GCM) 10K type strain sequencing project: providing services to taxonomists for standard genome sequencing and annotation.</title>
        <authorList>
            <consortium name="The Broad Institute Genomics Platform"/>
            <consortium name="The Broad Institute Genome Sequencing Center for Infectious Disease"/>
            <person name="Wu L."/>
            <person name="Ma J."/>
        </authorList>
    </citation>
    <scope>NUCLEOTIDE SEQUENCE [LARGE SCALE GENOMIC DNA]</scope>
    <source>
        <strain evidence="6">JCM 13250</strain>
    </source>
</reference>
<evidence type="ECO:0000313" key="6">
    <source>
        <dbReference type="Proteomes" id="UP001500218"/>
    </source>
</evidence>
<comment type="caution">
    <text evidence="5">The sequence shown here is derived from an EMBL/GenBank/DDBJ whole genome shotgun (WGS) entry which is preliminary data.</text>
</comment>
<gene>
    <name evidence="5" type="ORF">GCM10009682_47120</name>
</gene>
<dbReference type="RefSeq" id="WP_344136382.1">
    <property type="nucleotide sequence ID" value="NZ_BAAALT010000182.1"/>
</dbReference>
<dbReference type="PRINTS" id="PR00080">
    <property type="entry name" value="SDRFAMILY"/>
</dbReference>
<dbReference type="EMBL" id="BAAALT010000182">
    <property type="protein sequence ID" value="GAA1821534.1"/>
    <property type="molecule type" value="Genomic_DNA"/>
</dbReference>
<dbReference type="Pfam" id="PF00106">
    <property type="entry name" value="adh_short"/>
    <property type="match status" value="1"/>
</dbReference>
<comment type="similarity">
    <text evidence="1 4">Belongs to the short-chain dehydrogenases/reductases (SDR) family.</text>
</comment>
<dbReference type="Proteomes" id="UP001500218">
    <property type="component" value="Unassembled WGS sequence"/>
</dbReference>
<dbReference type="PANTHER" id="PTHR43391:SF14">
    <property type="entry name" value="DEHYDROGENASE_REDUCTASE SDR FAMILY PROTEIN 7-LIKE"/>
    <property type="match status" value="1"/>
</dbReference>
<keyword evidence="2" id="KW-0521">NADP</keyword>
<dbReference type="SUPFAM" id="SSF51735">
    <property type="entry name" value="NAD(P)-binding Rossmann-fold domains"/>
    <property type="match status" value="1"/>
</dbReference>
<protein>
    <submittedName>
        <fullName evidence="5">SDR family oxidoreductase</fullName>
    </submittedName>
</protein>
<evidence type="ECO:0000256" key="3">
    <source>
        <dbReference type="ARBA" id="ARBA00023002"/>
    </source>
</evidence>
<dbReference type="InterPro" id="IPR036291">
    <property type="entry name" value="NAD(P)-bd_dom_sf"/>
</dbReference>
<dbReference type="Gene3D" id="3.40.50.720">
    <property type="entry name" value="NAD(P)-binding Rossmann-like Domain"/>
    <property type="match status" value="1"/>
</dbReference>
<keyword evidence="3" id="KW-0560">Oxidoreductase</keyword>
<dbReference type="PROSITE" id="PS00061">
    <property type="entry name" value="ADH_SHORT"/>
    <property type="match status" value="1"/>
</dbReference>
<evidence type="ECO:0000313" key="5">
    <source>
        <dbReference type="EMBL" id="GAA1821534.1"/>
    </source>
</evidence>
<sequence length="229" mass="24007">MTGANRGIGRAIVDEALHRGAQRVYAAMRRPVPHPDARVIPLPLDVTDTAQVQALADRVVELDMLVNNAGVSVLDDLGERSVLEQHLAVNLFGPYAVTQTLLPHLLLSRGTVVNVLSLASLASVPVMPAYSISKAAAYSLTQSQRGLLAPQGVRVHAVLAGPVDTDMVRDLPVLKADPASVARAIFDGVAAGAEDIFPDPLSASIEPGWATGPIRTLEQANAALLRAAA</sequence>
<evidence type="ECO:0000256" key="2">
    <source>
        <dbReference type="ARBA" id="ARBA00022857"/>
    </source>
</evidence>
<keyword evidence="6" id="KW-1185">Reference proteome</keyword>
<name>A0ABP4YQT5_9ACTN</name>
<dbReference type="PRINTS" id="PR00081">
    <property type="entry name" value="GDHRDH"/>
</dbReference>
<evidence type="ECO:0000256" key="1">
    <source>
        <dbReference type="ARBA" id="ARBA00006484"/>
    </source>
</evidence>
<dbReference type="InterPro" id="IPR020904">
    <property type="entry name" value="Sc_DH/Rdtase_CS"/>
</dbReference>